<evidence type="ECO:0000313" key="3">
    <source>
        <dbReference type="Proteomes" id="UP000216052"/>
    </source>
</evidence>
<evidence type="ECO:0000313" key="2">
    <source>
        <dbReference type="EMBL" id="XFO72226.1"/>
    </source>
</evidence>
<evidence type="ECO:0008006" key="4">
    <source>
        <dbReference type="Google" id="ProtNLM"/>
    </source>
</evidence>
<accession>A0ABZ3J2D8</accession>
<evidence type="ECO:0000256" key="1">
    <source>
        <dbReference type="SAM" id="Phobius"/>
    </source>
</evidence>
<keyword evidence="1" id="KW-0812">Transmembrane</keyword>
<feature type="transmembrane region" description="Helical" evidence="1">
    <location>
        <begin position="6"/>
        <end position="26"/>
    </location>
</feature>
<gene>
    <name evidence="2" type="ORF">SPACI_022720</name>
</gene>
<organism evidence="2 3">
    <name type="scientific">Sporomusa acidovorans (strain ATCC 49682 / DSM 3132 / Mol)</name>
    <dbReference type="NCBI Taxonomy" id="1123286"/>
    <lineage>
        <taxon>Bacteria</taxon>
        <taxon>Bacillati</taxon>
        <taxon>Bacillota</taxon>
        <taxon>Negativicutes</taxon>
        <taxon>Selenomonadales</taxon>
        <taxon>Sporomusaceae</taxon>
        <taxon>Sporomusa</taxon>
    </lineage>
</organism>
<keyword evidence="3" id="KW-1185">Reference proteome</keyword>
<dbReference type="EMBL" id="CP155571">
    <property type="protein sequence ID" value="XFO72226.1"/>
    <property type="molecule type" value="Genomic_DNA"/>
</dbReference>
<dbReference type="Proteomes" id="UP000216052">
    <property type="component" value="Chromosome"/>
</dbReference>
<proteinExistence type="predicted"/>
<protein>
    <recommendedName>
        <fullName evidence="4">Protoheme IX farnesyltransferase</fullName>
    </recommendedName>
</protein>
<reference evidence="2" key="1">
    <citation type="submission" date="2024-05" db="EMBL/GenBank/DDBJ databases">
        <title>Isolation and characterization of Sporomusa carbonis sp. nov., a carboxydotrophic hydrogenogen in the genus of Sporomusa isolated from a charcoal burning pile.</title>
        <authorList>
            <person name="Boeer T."/>
            <person name="Rosenbaum F."/>
            <person name="Eysell L."/>
            <person name="Mueller V."/>
            <person name="Daniel R."/>
            <person name="Poehlein A."/>
        </authorList>
    </citation>
    <scope>NUCLEOTIDE SEQUENCE [LARGE SCALE GENOMIC DNA]</scope>
    <source>
        <strain evidence="2">DSM 3132</strain>
    </source>
</reference>
<name>A0ABZ3J2D8_SPOA4</name>
<sequence length="65" mass="7406">MVLVMLLYLLNGLLYTVTVYCALLMLEKAGRRDKETRIQRVDLAARWAVGFTLLQLCTDTMKIVG</sequence>
<keyword evidence="1" id="KW-0472">Membrane</keyword>
<keyword evidence="1" id="KW-1133">Transmembrane helix</keyword>